<protein>
    <submittedName>
        <fullName evidence="11">Protease inhibitorprecursor</fullName>
    </submittedName>
</protein>
<name>A0ABY4L0W2_THEAE</name>
<comment type="subunit">
    <text evidence="3">Homodimer.</text>
</comment>
<reference evidence="11 12" key="1">
    <citation type="submission" date="2020-04" db="EMBL/GenBank/DDBJ databases">
        <title>Thermobifida alba genome sequencing and assembly.</title>
        <authorList>
            <person name="Luzics S."/>
            <person name="Horvath B."/>
            <person name="Nagy I."/>
            <person name="Toth A."/>
            <person name="Nagy I."/>
            <person name="Kukolya J."/>
        </authorList>
    </citation>
    <scope>NUCLEOTIDE SEQUENCE [LARGE SCALE GENOMIC DNA]</scope>
    <source>
        <strain evidence="11 12">DSM 43795</strain>
    </source>
</reference>
<comment type="similarity">
    <text evidence="2 8">Belongs to the protease inhibitor I16 (SSI) family.</text>
</comment>
<evidence type="ECO:0000256" key="4">
    <source>
        <dbReference type="ARBA" id="ARBA00022525"/>
    </source>
</evidence>
<keyword evidence="9" id="KW-0732">Signal</keyword>
<accession>A0ABY4L0W2</accession>
<evidence type="ECO:0000256" key="8">
    <source>
        <dbReference type="RuleBase" id="RU003471"/>
    </source>
</evidence>
<proteinExistence type="inferred from homology"/>
<dbReference type="InterPro" id="IPR023549">
    <property type="entry name" value="Subtilisin_inhibitor"/>
</dbReference>
<dbReference type="InterPro" id="IPR020054">
    <property type="entry name" value="Prot_inh_SSI_I16_CS"/>
</dbReference>
<comment type="subcellular location">
    <subcellularLocation>
        <location evidence="1">Secreted</location>
    </subcellularLocation>
</comment>
<dbReference type="Gene3D" id="3.30.350.10">
    <property type="entry name" value="Subtilisin inhibitor-like"/>
    <property type="match status" value="1"/>
</dbReference>
<dbReference type="PRINTS" id="PR00294">
    <property type="entry name" value="SSBTLNINHBTR"/>
</dbReference>
<dbReference type="RefSeq" id="WP_248593613.1">
    <property type="nucleotide sequence ID" value="NZ_BAABEB010000002.1"/>
</dbReference>
<dbReference type="InterPro" id="IPR000691">
    <property type="entry name" value="Prot_inh_I16_SSI"/>
</dbReference>
<evidence type="ECO:0000256" key="6">
    <source>
        <dbReference type="ARBA" id="ARBA00022900"/>
    </source>
</evidence>
<gene>
    <name evidence="11" type="ORF">FOF52_10315</name>
</gene>
<feature type="chain" id="PRO_5046210730" evidence="9">
    <location>
        <begin position="30"/>
        <end position="151"/>
    </location>
</feature>
<dbReference type="SUPFAM" id="SSF55399">
    <property type="entry name" value="Subtilisin inhibitor"/>
    <property type="match status" value="1"/>
</dbReference>
<evidence type="ECO:0000313" key="12">
    <source>
        <dbReference type="Proteomes" id="UP000832041"/>
    </source>
</evidence>
<evidence type="ECO:0000259" key="10">
    <source>
        <dbReference type="Pfam" id="PF00720"/>
    </source>
</evidence>
<evidence type="ECO:0000256" key="3">
    <source>
        <dbReference type="ARBA" id="ARBA00011738"/>
    </source>
</evidence>
<sequence length="151" mass="15727">MHTTTLRRSLALLAATACAVLGFSSGAAADPVIGPQPPVKAELVLAIAPSPGFGTYPGDDVVNPPRTREVTLTCNPDGGTHPSPKEACDSLRAVNGYFERLPSIPGVYCPAVVDPVDVTATGTWGNRKVSYRETFGNSCEAFVGTDGVFSF</sequence>
<dbReference type="EMBL" id="CP051627">
    <property type="protein sequence ID" value="UPT21307.1"/>
    <property type="molecule type" value="Genomic_DNA"/>
</dbReference>
<keyword evidence="12" id="KW-1185">Reference proteome</keyword>
<organism evidence="11 12">
    <name type="scientific">Thermobifida alba</name>
    <name type="common">Thermomonospora alba</name>
    <dbReference type="NCBI Taxonomy" id="53522"/>
    <lineage>
        <taxon>Bacteria</taxon>
        <taxon>Bacillati</taxon>
        <taxon>Actinomycetota</taxon>
        <taxon>Actinomycetes</taxon>
        <taxon>Streptosporangiales</taxon>
        <taxon>Nocardiopsidaceae</taxon>
        <taxon>Thermobifida</taxon>
    </lineage>
</organism>
<keyword evidence="4" id="KW-0964">Secreted</keyword>
<keyword evidence="6 8" id="KW-0722">Serine protease inhibitor</keyword>
<keyword evidence="5 8" id="KW-0646">Protease inhibitor</keyword>
<evidence type="ECO:0000256" key="7">
    <source>
        <dbReference type="ARBA" id="ARBA00023157"/>
    </source>
</evidence>
<dbReference type="Proteomes" id="UP000832041">
    <property type="component" value="Chromosome"/>
</dbReference>
<evidence type="ECO:0000256" key="1">
    <source>
        <dbReference type="ARBA" id="ARBA00004613"/>
    </source>
</evidence>
<keyword evidence="7" id="KW-1015">Disulfide bond</keyword>
<dbReference type="Pfam" id="PF00720">
    <property type="entry name" value="SSI"/>
    <property type="match status" value="1"/>
</dbReference>
<evidence type="ECO:0000256" key="9">
    <source>
        <dbReference type="SAM" id="SignalP"/>
    </source>
</evidence>
<evidence type="ECO:0000256" key="5">
    <source>
        <dbReference type="ARBA" id="ARBA00022690"/>
    </source>
</evidence>
<feature type="domain" description="Subtilisin inhibitor" evidence="10">
    <location>
        <begin position="59"/>
        <end position="137"/>
    </location>
</feature>
<feature type="signal peptide" evidence="9">
    <location>
        <begin position="1"/>
        <end position="29"/>
    </location>
</feature>
<dbReference type="PROSITE" id="PS00999">
    <property type="entry name" value="SSI"/>
    <property type="match status" value="1"/>
</dbReference>
<evidence type="ECO:0000256" key="2">
    <source>
        <dbReference type="ARBA" id="ARBA00010472"/>
    </source>
</evidence>
<dbReference type="InterPro" id="IPR036819">
    <property type="entry name" value="Subtilisin_inhibitor-like_sf"/>
</dbReference>
<evidence type="ECO:0000313" key="11">
    <source>
        <dbReference type="EMBL" id="UPT21307.1"/>
    </source>
</evidence>
<dbReference type="GO" id="GO:0030414">
    <property type="term" value="F:peptidase inhibitor activity"/>
    <property type="evidence" value="ECO:0007669"/>
    <property type="project" value="UniProtKB-KW"/>
</dbReference>